<dbReference type="GO" id="GO:0043856">
    <property type="term" value="F:anti-sigma factor antagonist activity"/>
    <property type="evidence" value="ECO:0007669"/>
    <property type="project" value="InterPro"/>
</dbReference>
<gene>
    <name evidence="4" type="ORF">ETU37_09205</name>
</gene>
<comment type="similarity">
    <text evidence="1 2">Belongs to the anti-sigma-factor antagonist family.</text>
</comment>
<evidence type="ECO:0000256" key="2">
    <source>
        <dbReference type="RuleBase" id="RU003749"/>
    </source>
</evidence>
<accession>A0A4Q5J679</accession>
<dbReference type="EMBL" id="SDPU01000020">
    <property type="protein sequence ID" value="RYU13085.1"/>
    <property type="molecule type" value="Genomic_DNA"/>
</dbReference>
<dbReference type="Proteomes" id="UP000291189">
    <property type="component" value="Unassembled WGS sequence"/>
</dbReference>
<name>A0A4Q5J679_9ACTN</name>
<dbReference type="Gene3D" id="3.30.750.24">
    <property type="entry name" value="STAS domain"/>
    <property type="match status" value="1"/>
</dbReference>
<comment type="caution">
    <text evidence="4">The sequence shown here is derived from an EMBL/GenBank/DDBJ whole genome shotgun (WGS) entry which is preliminary data.</text>
</comment>
<dbReference type="NCBIfam" id="TIGR00377">
    <property type="entry name" value="ant_ant_sig"/>
    <property type="match status" value="1"/>
</dbReference>
<reference evidence="4 5" key="1">
    <citation type="submission" date="2019-01" db="EMBL/GenBank/DDBJ databases">
        <title>Nocardioides guangzhouensis sp. nov., an actinobacterium isolated from soil.</title>
        <authorList>
            <person name="Fu Y."/>
            <person name="Cai Y."/>
            <person name="Lin Z."/>
            <person name="Chen P."/>
        </authorList>
    </citation>
    <scope>NUCLEOTIDE SEQUENCE [LARGE SCALE GENOMIC DNA]</scope>
    <source>
        <strain evidence="4 5">NBRC 105384</strain>
    </source>
</reference>
<evidence type="ECO:0000259" key="3">
    <source>
        <dbReference type="PROSITE" id="PS50801"/>
    </source>
</evidence>
<proteinExistence type="inferred from homology"/>
<dbReference type="PROSITE" id="PS50801">
    <property type="entry name" value="STAS"/>
    <property type="match status" value="1"/>
</dbReference>
<sequence>MELSIDVQREGDDAVVHLAGELDISTSPDLQDVLADLTDAPRRVAVDLSDLEFIDSTGLAALLGAHKALDERGGVLELRHPSKMVVGLVQITGLDDVFEIRLSS</sequence>
<dbReference type="AlphaFoldDB" id="A0A4Q5J679"/>
<evidence type="ECO:0000313" key="4">
    <source>
        <dbReference type="EMBL" id="RYU13085.1"/>
    </source>
</evidence>
<dbReference type="CDD" id="cd07043">
    <property type="entry name" value="STAS_anti-anti-sigma_factors"/>
    <property type="match status" value="1"/>
</dbReference>
<evidence type="ECO:0000313" key="5">
    <source>
        <dbReference type="Proteomes" id="UP000291189"/>
    </source>
</evidence>
<dbReference type="PANTHER" id="PTHR33495">
    <property type="entry name" value="ANTI-SIGMA FACTOR ANTAGONIST TM_1081-RELATED-RELATED"/>
    <property type="match status" value="1"/>
</dbReference>
<dbReference type="OrthoDB" id="9793697at2"/>
<dbReference type="PANTHER" id="PTHR33495:SF2">
    <property type="entry name" value="ANTI-SIGMA FACTOR ANTAGONIST TM_1081-RELATED"/>
    <property type="match status" value="1"/>
</dbReference>
<protein>
    <recommendedName>
        <fullName evidence="2">Anti-sigma factor antagonist</fullName>
    </recommendedName>
</protein>
<keyword evidence="5" id="KW-1185">Reference proteome</keyword>
<feature type="domain" description="STAS" evidence="3">
    <location>
        <begin position="3"/>
        <end position="104"/>
    </location>
</feature>
<dbReference type="SUPFAM" id="SSF52091">
    <property type="entry name" value="SpoIIaa-like"/>
    <property type="match status" value="1"/>
</dbReference>
<dbReference type="Pfam" id="PF01740">
    <property type="entry name" value="STAS"/>
    <property type="match status" value="1"/>
</dbReference>
<dbReference type="InterPro" id="IPR003658">
    <property type="entry name" value="Anti-sigma_ant"/>
</dbReference>
<dbReference type="RefSeq" id="WP_129986904.1">
    <property type="nucleotide sequence ID" value="NZ_SDPU01000020.1"/>
</dbReference>
<evidence type="ECO:0000256" key="1">
    <source>
        <dbReference type="ARBA" id="ARBA00009013"/>
    </source>
</evidence>
<organism evidence="4 5">
    <name type="scientific">Nocardioides iriomotensis</name>
    <dbReference type="NCBI Taxonomy" id="715784"/>
    <lineage>
        <taxon>Bacteria</taxon>
        <taxon>Bacillati</taxon>
        <taxon>Actinomycetota</taxon>
        <taxon>Actinomycetes</taxon>
        <taxon>Propionibacteriales</taxon>
        <taxon>Nocardioidaceae</taxon>
        <taxon>Nocardioides</taxon>
    </lineage>
</organism>
<dbReference type="InterPro" id="IPR036513">
    <property type="entry name" value="STAS_dom_sf"/>
</dbReference>
<dbReference type="InterPro" id="IPR002645">
    <property type="entry name" value="STAS_dom"/>
</dbReference>